<name>A0A9P3GT81_9APHY</name>
<dbReference type="InterPro" id="IPR008978">
    <property type="entry name" value="HSP20-like_chaperone"/>
</dbReference>
<dbReference type="EMBL" id="BPQB01000168">
    <property type="protein sequence ID" value="GJF00577.1"/>
    <property type="molecule type" value="Genomic_DNA"/>
</dbReference>
<proteinExistence type="inferred from homology"/>
<dbReference type="AlphaFoldDB" id="A0A9P3GT81"/>
<feature type="region of interest" description="Disordered" evidence="4">
    <location>
        <begin position="26"/>
        <end position="51"/>
    </location>
</feature>
<reference evidence="7 8" key="1">
    <citation type="submission" date="2021-08" db="EMBL/GenBank/DDBJ databases">
        <title>Draft Genome Sequence of Phanerochaete sordida strain YK-624.</title>
        <authorList>
            <person name="Mori T."/>
            <person name="Dohra H."/>
            <person name="Suzuki T."/>
            <person name="Kawagishi H."/>
            <person name="Hirai H."/>
        </authorList>
    </citation>
    <scope>NUCLEOTIDE SEQUENCE [LARGE SCALE GENOMIC DNA]</scope>
    <source>
        <strain evidence="7 8">YK-624</strain>
    </source>
</reference>
<evidence type="ECO:0000313" key="7">
    <source>
        <dbReference type="EMBL" id="GJF00577.1"/>
    </source>
</evidence>
<dbReference type="Proteomes" id="UP000703269">
    <property type="component" value="Unassembled WGS sequence"/>
</dbReference>
<comment type="caution">
    <text evidence="7">The sequence shown here is derived from an EMBL/GenBank/DDBJ whole genome shotgun (WGS) entry which is preliminary data.</text>
</comment>
<evidence type="ECO:0000259" key="5">
    <source>
        <dbReference type="PROSITE" id="PS01031"/>
    </source>
</evidence>
<dbReference type="Pfam" id="PF00011">
    <property type="entry name" value="HSP20"/>
    <property type="match status" value="1"/>
</dbReference>
<evidence type="ECO:0000259" key="6">
    <source>
        <dbReference type="PROSITE" id="PS51203"/>
    </source>
</evidence>
<feature type="domain" description="CS" evidence="6">
    <location>
        <begin position="53"/>
        <end position="160"/>
    </location>
</feature>
<dbReference type="PROSITE" id="PS01031">
    <property type="entry name" value="SHSP"/>
    <property type="match status" value="1"/>
</dbReference>
<accession>A0A9P3GT81</accession>
<evidence type="ECO:0000313" key="8">
    <source>
        <dbReference type="Proteomes" id="UP000703269"/>
    </source>
</evidence>
<comment type="similarity">
    <text evidence="2 3">Belongs to the small heat shock protein (HSP20) family.</text>
</comment>
<keyword evidence="8" id="KW-1185">Reference proteome</keyword>
<dbReference type="PROSITE" id="PS51203">
    <property type="entry name" value="CS"/>
    <property type="match status" value="1"/>
</dbReference>
<feature type="domain" description="SHSP" evidence="5">
    <location>
        <begin position="49"/>
        <end position="162"/>
    </location>
</feature>
<dbReference type="InterPro" id="IPR007052">
    <property type="entry name" value="CS_dom"/>
</dbReference>
<dbReference type="InterPro" id="IPR031107">
    <property type="entry name" value="Small_HSP"/>
</dbReference>
<evidence type="ECO:0000256" key="4">
    <source>
        <dbReference type="SAM" id="MobiDB-lite"/>
    </source>
</evidence>
<evidence type="ECO:0000256" key="3">
    <source>
        <dbReference type="RuleBase" id="RU003616"/>
    </source>
</evidence>
<protein>
    <submittedName>
        <fullName evidence="7">HSP20-like chaperone</fullName>
    </submittedName>
</protein>
<organism evidence="7 8">
    <name type="scientific">Phanerochaete sordida</name>
    <dbReference type="NCBI Taxonomy" id="48140"/>
    <lineage>
        <taxon>Eukaryota</taxon>
        <taxon>Fungi</taxon>
        <taxon>Dikarya</taxon>
        <taxon>Basidiomycota</taxon>
        <taxon>Agaricomycotina</taxon>
        <taxon>Agaricomycetes</taxon>
        <taxon>Polyporales</taxon>
        <taxon>Phanerochaetaceae</taxon>
        <taxon>Phanerochaete</taxon>
    </lineage>
</organism>
<dbReference type="OrthoDB" id="1431247at2759"/>
<gene>
    <name evidence="7" type="ORF">PsYK624_168700</name>
</gene>
<dbReference type="InterPro" id="IPR002068">
    <property type="entry name" value="A-crystallin/Hsp20_dom"/>
</dbReference>
<dbReference type="PANTHER" id="PTHR11527">
    <property type="entry name" value="HEAT-SHOCK PROTEIN 20 FAMILY MEMBER"/>
    <property type="match status" value="1"/>
</dbReference>
<dbReference type="CDD" id="cd06464">
    <property type="entry name" value="ACD_sHsps-like"/>
    <property type="match status" value="1"/>
</dbReference>
<evidence type="ECO:0000256" key="2">
    <source>
        <dbReference type="PROSITE-ProRule" id="PRU00285"/>
    </source>
</evidence>
<dbReference type="Gene3D" id="2.60.40.790">
    <property type="match status" value="1"/>
</dbReference>
<keyword evidence="1" id="KW-0346">Stress response</keyword>
<sequence>MSNFFYEPFFSLSEFDRLFDEAFNNRVGGGAPQGGQQQLQRRNGGGAEGNARALRPRMDVHEDAEKNVVTASFELPGLSKENVNIDVHNGTLTVSGESKFEQDKNENGWAVRERRFGKFSRSIPLPQGIKPEEIKASMENGVLNVTFPKTTPEQAPKKITIA</sequence>
<dbReference type="SUPFAM" id="SSF49764">
    <property type="entry name" value="HSP20-like chaperones"/>
    <property type="match status" value="1"/>
</dbReference>
<evidence type="ECO:0000256" key="1">
    <source>
        <dbReference type="ARBA" id="ARBA00023016"/>
    </source>
</evidence>